<sequence>MIKYVLFILLFSTLYGYGQRMSLSSGVTIPIHTSVGADCEINSLNNGQYLKGGTSYFFNERSSFVFDLLFQKNKLEWTTKGYIGSEIKSTNYDVFVLMCSYKYKLVDNHKFNVSISSGAGLVFNFNDRDIEIGGSLDTFNFKRKPSFSIGSNAFVAYFPKRYLGLFVEVFGIYSYKKVYLVDDYKFNFTYLSLGVGFGILFGG</sequence>
<proteinExistence type="predicted"/>
<dbReference type="EMBL" id="CP081303">
    <property type="protein sequence ID" value="QZE14565.1"/>
    <property type="molecule type" value="Genomic_DNA"/>
</dbReference>
<keyword evidence="2" id="KW-1185">Reference proteome</keyword>
<dbReference type="Proteomes" id="UP000826212">
    <property type="component" value="Chromosome"/>
</dbReference>
<evidence type="ECO:0000313" key="1">
    <source>
        <dbReference type="EMBL" id="QZE14565.1"/>
    </source>
</evidence>
<protein>
    <submittedName>
        <fullName evidence="1">Uncharacterized protein</fullName>
    </submittedName>
</protein>
<evidence type="ECO:0000313" key="2">
    <source>
        <dbReference type="Proteomes" id="UP000826212"/>
    </source>
</evidence>
<accession>A0AC61NJV3</accession>
<organism evidence="1 2">
    <name type="scientific">Halosquirtibacter laminarini</name>
    <dbReference type="NCBI Taxonomy" id="3374600"/>
    <lineage>
        <taxon>Bacteria</taxon>
        <taxon>Pseudomonadati</taxon>
        <taxon>Bacteroidota</taxon>
        <taxon>Bacteroidia</taxon>
        <taxon>Marinilabiliales</taxon>
        <taxon>Prolixibacteraceae</taxon>
        <taxon>Halosquirtibacter</taxon>
    </lineage>
</organism>
<name>A0AC61NJV3_9BACT</name>
<gene>
    <name evidence="1" type="ORF">K4L44_01450</name>
</gene>
<reference evidence="1" key="1">
    <citation type="submission" date="2021-08" db="EMBL/GenBank/DDBJ databases">
        <title>Novel anaerobic bacterium isolated from sea squirt in East Sea, Republic of Korea.</title>
        <authorList>
            <person name="Nguyen T.H."/>
            <person name="Li Z."/>
            <person name="Lee Y.-J."/>
            <person name="Ko J."/>
            <person name="Kim S.-G."/>
        </authorList>
    </citation>
    <scope>NUCLEOTIDE SEQUENCE</scope>
    <source>
        <strain evidence="1">KCTC 25031</strain>
    </source>
</reference>